<protein>
    <submittedName>
        <fullName evidence="2">Uncharacterized protein</fullName>
    </submittedName>
</protein>
<gene>
    <name evidence="2" type="ORF">EYF80_020874</name>
</gene>
<evidence type="ECO:0000256" key="1">
    <source>
        <dbReference type="SAM" id="MobiDB-lite"/>
    </source>
</evidence>
<evidence type="ECO:0000313" key="3">
    <source>
        <dbReference type="Proteomes" id="UP000314294"/>
    </source>
</evidence>
<comment type="caution">
    <text evidence="2">The sequence shown here is derived from an EMBL/GenBank/DDBJ whole genome shotgun (WGS) entry which is preliminary data.</text>
</comment>
<feature type="compositionally biased region" description="Polar residues" evidence="1">
    <location>
        <begin position="40"/>
        <end position="49"/>
    </location>
</feature>
<dbReference type="Proteomes" id="UP000314294">
    <property type="component" value="Unassembled WGS sequence"/>
</dbReference>
<keyword evidence="3" id="KW-1185">Reference proteome</keyword>
<evidence type="ECO:0000313" key="2">
    <source>
        <dbReference type="EMBL" id="TNN68839.1"/>
    </source>
</evidence>
<dbReference type="AlphaFoldDB" id="A0A4Z2HSR7"/>
<organism evidence="2 3">
    <name type="scientific">Liparis tanakae</name>
    <name type="common">Tanaka's snailfish</name>
    <dbReference type="NCBI Taxonomy" id="230148"/>
    <lineage>
        <taxon>Eukaryota</taxon>
        <taxon>Metazoa</taxon>
        <taxon>Chordata</taxon>
        <taxon>Craniata</taxon>
        <taxon>Vertebrata</taxon>
        <taxon>Euteleostomi</taxon>
        <taxon>Actinopterygii</taxon>
        <taxon>Neopterygii</taxon>
        <taxon>Teleostei</taxon>
        <taxon>Neoteleostei</taxon>
        <taxon>Acanthomorphata</taxon>
        <taxon>Eupercaria</taxon>
        <taxon>Perciformes</taxon>
        <taxon>Cottioidei</taxon>
        <taxon>Cottales</taxon>
        <taxon>Liparidae</taxon>
        <taxon>Liparis</taxon>
    </lineage>
</organism>
<accession>A0A4Z2HSR7</accession>
<proteinExistence type="predicted"/>
<sequence length="61" mass="6342">MPASLAIFATDSLTGDASPPLGRSETKALEEGAEEEEQLHSGQTLSETHPVSCKTEKVAAS</sequence>
<name>A0A4Z2HSR7_9TELE</name>
<reference evidence="2 3" key="1">
    <citation type="submission" date="2019-03" db="EMBL/GenBank/DDBJ databases">
        <title>First draft genome of Liparis tanakae, snailfish: a comprehensive survey of snailfish specific genes.</title>
        <authorList>
            <person name="Kim W."/>
            <person name="Song I."/>
            <person name="Jeong J.-H."/>
            <person name="Kim D."/>
            <person name="Kim S."/>
            <person name="Ryu S."/>
            <person name="Song J.Y."/>
            <person name="Lee S.K."/>
        </authorList>
    </citation>
    <scope>NUCLEOTIDE SEQUENCE [LARGE SCALE GENOMIC DNA]</scope>
    <source>
        <tissue evidence="2">Muscle</tissue>
    </source>
</reference>
<feature type="region of interest" description="Disordered" evidence="1">
    <location>
        <begin position="1"/>
        <end position="61"/>
    </location>
</feature>
<dbReference type="EMBL" id="SRLO01000183">
    <property type="protein sequence ID" value="TNN68839.1"/>
    <property type="molecule type" value="Genomic_DNA"/>
</dbReference>